<dbReference type="EMBL" id="JAMDLW010000023">
    <property type="protein sequence ID" value="MCY9521356.1"/>
    <property type="molecule type" value="Genomic_DNA"/>
</dbReference>
<keyword evidence="2" id="KW-1185">Reference proteome</keyword>
<name>A0ABT4DZF1_9BACL</name>
<accession>A0ABT4DZF1</accession>
<proteinExistence type="predicted"/>
<organism evidence="1 2">
    <name type="scientific">Paenibacillus apiarius</name>
    <dbReference type="NCBI Taxonomy" id="46240"/>
    <lineage>
        <taxon>Bacteria</taxon>
        <taxon>Bacillati</taxon>
        <taxon>Bacillota</taxon>
        <taxon>Bacilli</taxon>
        <taxon>Bacillales</taxon>
        <taxon>Paenibacillaceae</taxon>
        <taxon>Paenibacillus</taxon>
    </lineage>
</organism>
<protein>
    <submittedName>
        <fullName evidence="1">Uncharacterized protein</fullName>
    </submittedName>
</protein>
<sequence>MWTQIHKGDWRALKLADRHYTRQKPGTPQFCRPGRNLVLLTEDEQALWVTWQGIRDDGWNAWECTMFRNEGPYLSSHLIVLALGITRHMWGMPPADGIITYVGQHLRGGCFHAAGFKRAGQSKSGKALLQLQPDRLPPPLEPGEEGLFRHEMIQGTAP</sequence>
<gene>
    <name evidence="1" type="ORF">M5X09_17060</name>
</gene>
<evidence type="ECO:0000313" key="1">
    <source>
        <dbReference type="EMBL" id="MCY9521356.1"/>
    </source>
</evidence>
<comment type="caution">
    <text evidence="1">The sequence shown here is derived from an EMBL/GenBank/DDBJ whole genome shotgun (WGS) entry which is preliminary data.</text>
</comment>
<dbReference type="Proteomes" id="UP001207626">
    <property type="component" value="Unassembled WGS sequence"/>
</dbReference>
<reference evidence="1 2" key="1">
    <citation type="submission" date="2022-05" db="EMBL/GenBank/DDBJ databases">
        <title>Genome Sequencing of Bee-Associated Microbes.</title>
        <authorList>
            <person name="Dunlap C."/>
        </authorList>
    </citation>
    <scope>NUCLEOTIDE SEQUENCE [LARGE SCALE GENOMIC DNA]</scope>
    <source>
        <strain evidence="1 2">NRRL NRS-1438</strain>
    </source>
</reference>
<evidence type="ECO:0000313" key="2">
    <source>
        <dbReference type="Proteomes" id="UP001207626"/>
    </source>
</evidence>
<dbReference type="RefSeq" id="WP_268601395.1">
    <property type="nucleotide sequence ID" value="NZ_JAMDLV010000006.1"/>
</dbReference>